<evidence type="ECO:0000256" key="4">
    <source>
        <dbReference type="SAM" id="MobiDB-lite"/>
    </source>
</evidence>
<dbReference type="InterPro" id="IPR028871">
    <property type="entry name" value="BlueCu_1_BS"/>
</dbReference>
<dbReference type="InterPro" id="IPR003245">
    <property type="entry name" value="Phytocyanin_dom"/>
</dbReference>
<dbReference type="Gene3D" id="2.60.40.420">
    <property type="entry name" value="Cupredoxins - blue copper proteins"/>
    <property type="match status" value="1"/>
</dbReference>
<feature type="compositionally biased region" description="Basic residues" evidence="4">
    <location>
        <begin position="171"/>
        <end position="186"/>
    </location>
</feature>
<feature type="compositionally biased region" description="Pro residues" evidence="4">
    <location>
        <begin position="125"/>
        <end position="138"/>
    </location>
</feature>
<dbReference type="GO" id="GO:0005886">
    <property type="term" value="C:plasma membrane"/>
    <property type="evidence" value="ECO:0007669"/>
    <property type="project" value="TreeGrafter"/>
</dbReference>
<dbReference type="GO" id="GO:0046872">
    <property type="term" value="F:metal ion binding"/>
    <property type="evidence" value="ECO:0007669"/>
    <property type="project" value="UniProtKB-KW"/>
</dbReference>
<dbReference type="SUPFAM" id="SSF49503">
    <property type="entry name" value="Cupredoxins"/>
    <property type="match status" value="1"/>
</dbReference>
<sequence>MADMKAAICIAVVAVSLIHVVIAADYTIGNPTGGWGGEFKAWVASQSFAPGDTLTFKYNSYHNVVEVTKDAYEACSALDPVSFDSSGSTTIVLTAPGKRYFICGAPGHCLNGMKLEVDVGDRPAPATPSPPPLLPPSPRHAKRRHAPAPMPLPPAPEPWSPAPAPAPTAMQRRHSGHKKHRSRHSPKPGPTMAPTVQSVEADFPAAAFAPMYSSPTPPPPPMSSDASAVMHQKLCDVIVGIVTTLGLVVLAV</sequence>
<dbReference type="Gramene" id="LPERR01G28890.1">
    <property type="protein sequence ID" value="LPERR01G28890.1"/>
    <property type="gene ID" value="LPERR01G28890"/>
</dbReference>
<protein>
    <recommendedName>
        <fullName evidence="6">Phytocyanin domain-containing protein</fullName>
    </recommendedName>
</protein>
<dbReference type="HOGENOM" id="CLU_058719_2_1_1"/>
<evidence type="ECO:0000256" key="1">
    <source>
        <dbReference type="ARBA" id="ARBA00022723"/>
    </source>
</evidence>
<reference evidence="7" key="3">
    <citation type="submission" date="2015-04" db="UniProtKB">
        <authorList>
            <consortium name="EnsemblPlants"/>
        </authorList>
    </citation>
    <scope>IDENTIFICATION</scope>
</reference>
<feature type="domain" description="Phytocyanin" evidence="6">
    <location>
        <begin position="24"/>
        <end position="121"/>
    </location>
</feature>
<accession>A0A0D9V6L1</accession>
<proteinExistence type="predicted"/>
<dbReference type="InterPro" id="IPR039391">
    <property type="entry name" value="Phytocyanin-like"/>
</dbReference>
<reference evidence="8" key="2">
    <citation type="submission" date="2013-12" db="EMBL/GenBank/DDBJ databases">
        <authorList>
            <person name="Yu Y."/>
            <person name="Lee S."/>
            <person name="de Baynast K."/>
            <person name="Wissotski M."/>
            <person name="Liu L."/>
            <person name="Talag J."/>
            <person name="Goicoechea J."/>
            <person name="Angelova A."/>
            <person name="Jetty R."/>
            <person name="Kudrna D."/>
            <person name="Golser W."/>
            <person name="Rivera L."/>
            <person name="Zhang J."/>
            <person name="Wing R."/>
        </authorList>
    </citation>
    <scope>NUCLEOTIDE SEQUENCE</scope>
</reference>
<dbReference type="EnsemblPlants" id="LPERR01G28890.1">
    <property type="protein sequence ID" value="LPERR01G28890.1"/>
    <property type="gene ID" value="LPERR01G28890"/>
</dbReference>
<evidence type="ECO:0000313" key="8">
    <source>
        <dbReference type="Proteomes" id="UP000032180"/>
    </source>
</evidence>
<keyword evidence="8" id="KW-1185">Reference proteome</keyword>
<evidence type="ECO:0000256" key="2">
    <source>
        <dbReference type="ARBA" id="ARBA00023008"/>
    </source>
</evidence>
<evidence type="ECO:0000256" key="3">
    <source>
        <dbReference type="ARBA" id="ARBA00023180"/>
    </source>
</evidence>
<dbReference type="AlphaFoldDB" id="A0A0D9V6L1"/>
<keyword evidence="2" id="KW-0186">Copper</keyword>
<keyword evidence="3" id="KW-0325">Glycoprotein</keyword>
<reference evidence="7 8" key="1">
    <citation type="submission" date="2012-08" db="EMBL/GenBank/DDBJ databases">
        <title>Oryza genome evolution.</title>
        <authorList>
            <person name="Wing R.A."/>
        </authorList>
    </citation>
    <scope>NUCLEOTIDE SEQUENCE</scope>
</reference>
<feature type="region of interest" description="Disordered" evidence="4">
    <location>
        <begin position="120"/>
        <end position="195"/>
    </location>
</feature>
<dbReference type="PANTHER" id="PTHR33021">
    <property type="entry name" value="BLUE COPPER PROTEIN"/>
    <property type="match status" value="1"/>
</dbReference>
<keyword evidence="5" id="KW-0732">Signal</keyword>
<dbReference type="FunFam" id="2.60.40.420:FF:000003">
    <property type="entry name" value="Blue copper"/>
    <property type="match status" value="1"/>
</dbReference>
<evidence type="ECO:0000313" key="7">
    <source>
        <dbReference type="EnsemblPlants" id="LPERR01G28890.1"/>
    </source>
</evidence>
<evidence type="ECO:0000256" key="5">
    <source>
        <dbReference type="SAM" id="SignalP"/>
    </source>
</evidence>
<dbReference type="PROSITE" id="PS00196">
    <property type="entry name" value="COPPER_BLUE"/>
    <property type="match status" value="1"/>
</dbReference>
<dbReference type="PANTHER" id="PTHR33021:SF363">
    <property type="entry name" value="OS01G0786500 PROTEIN"/>
    <property type="match status" value="1"/>
</dbReference>
<dbReference type="InterPro" id="IPR008972">
    <property type="entry name" value="Cupredoxin"/>
</dbReference>
<dbReference type="GO" id="GO:0009055">
    <property type="term" value="F:electron transfer activity"/>
    <property type="evidence" value="ECO:0007669"/>
    <property type="project" value="InterPro"/>
</dbReference>
<dbReference type="eggNOG" id="ENOG502RZRN">
    <property type="taxonomic scope" value="Eukaryota"/>
</dbReference>
<feature type="signal peptide" evidence="5">
    <location>
        <begin position="1"/>
        <end position="23"/>
    </location>
</feature>
<dbReference type="CDD" id="cd04216">
    <property type="entry name" value="Phytocyanin"/>
    <property type="match status" value="1"/>
</dbReference>
<dbReference type="PROSITE" id="PS51485">
    <property type="entry name" value="PHYTOCYANIN"/>
    <property type="match status" value="1"/>
</dbReference>
<organism evidence="7 8">
    <name type="scientific">Leersia perrieri</name>
    <dbReference type="NCBI Taxonomy" id="77586"/>
    <lineage>
        <taxon>Eukaryota</taxon>
        <taxon>Viridiplantae</taxon>
        <taxon>Streptophyta</taxon>
        <taxon>Embryophyta</taxon>
        <taxon>Tracheophyta</taxon>
        <taxon>Spermatophyta</taxon>
        <taxon>Magnoliopsida</taxon>
        <taxon>Liliopsida</taxon>
        <taxon>Poales</taxon>
        <taxon>Poaceae</taxon>
        <taxon>BOP clade</taxon>
        <taxon>Oryzoideae</taxon>
        <taxon>Oryzeae</taxon>
        <taxon>Oryzinae</taxon>
        <taxon>Leersia</taxon>
    </lineage>
</organism>
<dbReference type="Proteomes" id="UP000032180">
    <property type="component" value="Chromosome 1"/>
</dbReference>
<dbReference type="Pfam" id="PF02298">
    <property type="entry name" value="Cu_bind_like"/>
    <property type="match status" value="1"/>
</dbReference>
<keyword evidence="1" id="KW-0479">Metal-binding</keyword>
<dbReference type="STRING" id="77586.A0A0D9V6L1"/>
<feature type="compositionally biased region" description="Pro residues" evidence="4">
    <location>
        <begin position="148"/>
        <end position="166"/>
    </location>
</feature>
<evidence type="ECO:0000259" key="6">
    <source>
        <dbReference type="PROSITE" id="PS51485"/>
    </source>
</evidence>
<feature type="chain" id="PRO_5002347272" description="Phytocyanin domain-containing protein" evidence="5">
    <location>
        <begin position="24"/>
        <end position="252"/>
    </location>
</feature>
<name>A0A0D9V6L1_9ORYZ</name>